<sequence length="89" mass="10333">MELKGNIISGEFDQLESEFILQSVKHFSTKAVINENQLNALYDYLNKHKDDTYGHVLTLYDQMPVRLNQEEVSQFLNDLESVRLLSKGK</sequence>
<gene>
    <name evidence="1" type="ORF">ACFQ3N_17235</name>
</gene>
<evidence type="ECO:0000313" key="1">
    <source>
        <dbReference type="EMBL" id="MFD1040119.1"/>
    </source>
</evidence>
<organism evidence="1 2">
    <name type="scientific">Virgibacillus byunsanensis</name>
    <dbReference type="NCBI Taxonomy" id="570945"/>
    <lineage>
        <taxon>Bacteria</taxon>
        <taxon>Bacillati</taxon>
        <taxon>Bacillota</taxon>
        <taxon>Bacilli</taxon>
        <taxon>Bacillales</taxon>
        <taxon>Bacillaceae</taxon>
        <taxon>Virgibacillus</taxon>
    </lineage>
</organism>
<dbReference type="Proteomes" id="UP001597040">
    <property type="component" value="Unassembled WGS sequence"/>
</dbReference>
<dbReference type="RefSeq" id="WP_390363900.1">
    <property type="nucleotide sequence ID" value="NZ_JBHTKJ010000060.1"/>
</dbReference>
<protein>
    <submittedName>
        <fullName evidence="1">Uncharacterized protein</fullName>
    </submittedName>
</protein>
<reference evidence="2" key="1">
    <citation type="journal article" date="2019" name="Int. J. Syst. Evol. Microbiol.">
        <title>The Global Catalogue of Microorganisms (GCM) 10K type strain sequencing project: providing services to taxonomists for standard genome sequencing and annotation.</title>
        <authorList>
            <consortium name="The Broad Institute Genomics Platform"/>
            <consortium name="The Broad Institute Genome Sequencing Center for Infectious Disease"/>
            <person name="Wu L."/>
            <person name="Ma J."/>
        </authorList>
    </citation>
    <scope>NUCLEOTIDE SEQUENCE [LARGE SCALE GENOMIC DNA]</scope>
    <source>
        <strain evidence="2">CCUG 56754</strain>
    </source>
</reference>
<accession>A0ABW3LSX1</accession>
<keyword evidence="2" id="KW-1185">Reference proteome</keyword>
<name>A0ABW3LSX1_9BACI</name>
<proteinExistence type="predicted"/>
<evidence type="ECO:0000313" key="2">
    <source>
        <dbReference type="Proteomes" id="UP001597040"/>
    </source>
</evidence>
<comment type="caution">
    <text evidence="1">The sequence shown here is derived from an EMBL/GenBank/DDBJ whole genome shotgun (WGS) entry which is preliminary data.</text>
</comment>
<dbReference type="EMBL" id="JBHTKJ010000060">
    <property type="protein sequence ID" value="MFD1040119.1"/>
    <property type="molecule type" value="Genomic_DNA"/>
</dbReference>